<organism evidence="3 4">
    <name type="scientific">Candidatus Shapirobacteria bacterium CG03_land_8_20_14_0_80_39_12</name>
    <dbReference type="NCBI Taxonomy" id="1974879"/>
    <lineage>
        <taxon>Bacteria</taxon>
        <taxon>Candidatus Shapironibacteriota</taxon>
    </lineage>
</organism>
<dbReference type="PANTHER" id="PTHR47505:SF1">
    <property type="entry name" value="DNA UTILIZATION PROTEIN YHGH"/>
    <property type="match status" value="1"/>
</dbReference>
<dbReference type="PANTHER" id="PTHR47505">
    <property type="entry name" value="DNA UTILIZATION PROTEIN YHGH"/>
    <property type="match status" value="1"/>
</dbReference>
<dbReference type="Pfam" id="PF18912">
    <property type="entry name" value="DZR_2"/>
    <property type="match status" value="1"/>
</dbReference>
<dbReference type="AlphaFoldDB" id="A0A2M7BF50"/>
<reference evidence="4" key="1">
    <citation type="submission" date="2017-09" db="EMBL/GenBank/DDBJ databases">
        <title>Depth-based differentiation of microbial function through sediment-hosted aquifers and enrichment of novel symbionts in the deep terrestrial subsurface.</title>
        <authorList>
            <person name="Probst A.J."/>
            <person name="Ladd B."/>
            <person name="Jarett J.K."/>
            <person name="Geller-Mcgrath D.E."/>
            <person name="Sieber C.M.K."/>
            <person name="Emerson J.B."/>
            <person name="Anantharaman K."/>
            <person name="Thomas B.C."/>
            <person name="Malmstrom R."/>
            <person name="Stieglmeier M."/>
            <person name="Klingl A."/>
            <person name="Woyke T."/>
            <person name="Ryan C.M."/>
            <person name="Banfield J.F."/>
        </authorList>
    </citation>
    <scope>NUCLEOTIDE SEQUENCE [LARGE SCALE GENOMIC DNA]</scope>
</reference>
<feature type="domain" description="Double zinc ribbon" evidence="2">
    <location>
        <begin position="3"/>
        <end position="53"/>
    </location>
</feature>
<dbReference type="InterPro" id="IPR000836">
    <property type="entry name" value="PRTase_dom"/>
</dbReference>
<gene>
    <name evidence="3" type="ORF">COS54_00535</name>
</gene>
<dbReference type="Proteomes" id="UP000229631">
    <property type="component" value="Unassembled WGS sequence"/>
</dbReference>
<evidence type="ECO:0000256" key="1">
    <source>
        <dbReference type="ARBA" id="ARBA00008007"/>
    </source>
</evidence>
<evidence type="ECO:0000313" key="4">
    <source>
        <dbReference type="Proteomes" id="UP000229631"/>
    </source>
</evidence>
<accession>A0A2M7BF50</accession>
<dbReference type="Gene3D" id="3.40.50.2020">
    <property type="match status" value="1"/>
</dbReference>
<comment type="similarity">
    <text evidence="1">Belongs to the ComF/GntX family.</text>
</comment>
<dbReference type="CDD" id="cd06223">
    <property type="entry name" value="PRTases_typeI"/>
    <property type="match status" value="1"/>
</dbReference>
<dbReference type="EMBL" id="PEVC01000014">
    <property type="protein sequence ID" value="PIV01726.1"/>
    <property type="molecule type" value="Genomic_DNA"/>
</dbReference>
<evidence type="ECO:0000259" key="2">
    <source>
        <dbReference type="Pfam" id="PF18912"/>
    </source>
</evidence>
<dbReference type="SUPFAM" id="SSF53271">
    <property type="entry name" value="PRTase-like"/>
    <property type="match status" value="1"/>
</dbReference>
<proteinExistence type="inferred from homology"/>
<dbReference type="InterPro" id="IPR044005">
    <property type="entry name" value="DZR_2"/>
</dbReference>
<comment type="caution">
    <text evidence="3">The sequence shown here is derived from an EMBL/GenBank/DDBJ whole genome shotgun (WGS) entry which is preliminary data.</text>
</comment>
<sequence length="230" mass="26635">MSILDLIFPKKCLGCQKEGKYFCSNCLSQRAPISQICPVCEKPSPFGQTHPFCLTRYSLDGLTSFLFFGGIIRQAIHKLKYRLVTDLKEEFWQIILSELKRREDLLLLNKFTAQYKPIIIPIPLYWYKYNYRGFNQATLFAQDFANYFHLPLSEEILIRNKGTVSQTKLKIKERKANVQNAFFVKQKLKTLPENILLIDDVWTTGSTLKTAGSLLKRSGVKKIWGLTIAR</sequence>
<name>A0A2M7BF50_9BACT</name>
<dbReference type="InterPro" id="IPR029057">
    <property type="entry name" value="PRTase-like"/>
</dbReference>
<protein>
    <recommendedName>
        <fullName evidence="2">Double zinc ribbon domain-containing protein</fullName>
    </recommendedName>
</protein>
<evidence type="ECO:0000313" key="3">
    <source>
        <dbReference type="EMBL" id="PIV01726.1"/>
    </source>
</evidence>
<dbReference type="InterPro" id="IPR051910">
    <property type="entry name" value="ComF/GntX_DNA_util-trans"/>
</dbReference>